<evidence type="ECO:0000256" key="2">
    <source>
        <dbReference type="SAM" id="SignalP"/>
    </source>
</evidence>
<comment type="similarity">
    <text evidence="1">Belongs to the transglycosylase Slt family.</text>
</comment>
<evidence type="ECO:0000259" key="3">
    <source>
        <dbReference type="Pfam" id="PF01464"/>
    </source>
</evidence>
<dbReference type="CDD" id="cd00254">
    <property type="entry name" value="LT-like"/>
    <property type="match status" value="1"/>
</dbReference>
<name>A0A2S5TEL6_9GAMM</name>
<gene>
    <name evidence="4" type="ORF">C3942_14340</name>
</gene>
<keyword evidence="2" id="KW-0732">Signal</keyword>
<dbReference type="OrthoDB" id="9815002at2"/>
<evidence type="ECO:0000256" key="1">
    <source>
        <dbReference type="ARBA" id="ARBA00007734"/>
    </source>
</evidence>
<feature type="chain" id="PRO_5015658950" evidence="2">
    <location>
        <begin position="35"/>
        <end position="213"/>
    </location>
</feature>
<dbReference type="Proteomes" id="UP000238220">
    <property type="component" value="Unassembled WGS sequence"/>
</dbReference>
<proteinExistence type="inferred from homology"/>
<dbReference type="InterPro" id="IPR008258">
    <property type="entry name" value="Transglycosylase_SLT_dom_1"/>
</dbReference>
<evidence type="ECO:0000313" key="5">
    <source>
        <dbReference type="Proteomes" id="UP000238220"/>
    </source>
</evidence>
<dbReference type="Gene3D" id="1.10.530.10">
    <property type="match status" value="1"/>
</dbReference>
<sequence>MGKRGFEPGVAGGVRRRGSALLLGLLLAAAGAQAAEVYVYREPTGTRLFTDQRVRDPAYVFIAKYGRPTAYVSCRGISAAGLDARLRSYEDLIDKYAAQQGVEAALVKAVMRVESCFDHRAVSRVGARGLMQLMPGTASDLGVSDSFDPAQNIRGGVTYLRLMLDRFGNNQKLALAAYNAGPGAVEKHQGVPPFRETQAYVEKVRSHYERYRS</sequence>
<dbReference type="Pfam" id="PF01464">
    <property type="entry name" value="SLT"/>
    <property type="match status" value="1"/>
</dbReference>
<dbReference type="PANTHER" id="PTHR37423:SF2">
    <property type="entry name" value="MEMBRANE-BOUND LYTIC MUREIN TRANSGLYCOSYLASE C"/>
    <property type="match status" value="1"/>
</dbReference>
<evidence type="ECO:0000313" key="4">
    <source>
        <dbReference type="EMBL" id="PPE73441.1"/>
    </source>
</evidence>
<dbReference type="InterPro" id="IPR023346">
    <property type="entry name" value="Lysozyme-like_dom_sf"/>
</dbReference>
<dbReference type="PANTHER" id="PTHR37423">
    <property type="entry name" value="SOLUBLE LYTIC MUREIN TRANSGLYCOSYLASE-RELATED"/>
    <property type="match status" value="1"/>
</dbReference>
<dbReference type="AlphaFoldDB" id="A0A2S5TEL6"/>
<protein>
    <submittedName>
        <fullName evidence="4">Lytic transglycosylase</fullName>
    </submittedName>
</protein>
<dbReference type="SUPFAM" id="SSF53955">
    <property type="entry name" value="Lysozyme-like"/>
    <property type="match status" value="1"/>
</dbReference>
<dbReference type="RefSeq" id="WP_104231037.1">
    <property type="nucleotide sequence ID" value="NZ_PSNW01000007.1"/>
</dbReference>
<comment type="caution">
    <text evidence="4">The sequence shown here is derived from an EMBL/GenBank/DDBJ whole genome shotgun (WGS) entry which is preliminary data.</text>
</comment>
<feature type="signal peptide" evidence="2">
    <location>
        <begin position="1"/>
        <end position="34"/>
    </location>
</feature>
<keyword evidence="5" id="KW-1185">Reference proteome</keyword>
<feature type="domain" description="Transglycosylase SLT" evidence="3">
    <location>
        <begin position="92"/>
        <end position="198"/>
    </location>
</feature>
<accession>A0A2S5TEL6</accession>
<dbReference type="EMBL" id="PSNW01000007">
    <property type="protein sequence ID" value="PPE73441.1"/>
    <property type="molecule type" value="Genomic_DNA"/>
</dbReference>
<organism evidence="4 5">
    <name type="scientific">Solimonas fluminis</name>
    <dbReference type="NCBI Taxonomy" id="2086571"/>
    <lineage>
        <taxon>Bacteria</taxon>
        <taxon>Pseudomonadati</taxon>
        <taxon>Pseudomonadota</taxon>
        <taxon>Gammaproteobacteria</taxon>
        <taxon>Nevskiales</taxon>
        <taxon>Nevskiaceae</taxon>
        <taxon>Solimonas</taxon>
    </lineage>
</organism>
<reference evidence="4 5" key="1">
    <citation type="submission" date="2018-02" db="EMBL/GenBank/DDBJ databases">
        <title>Genome sequencing of Solimonas sp. HR-BB.</title>
        <authorList>
            <person name="Lee Y."/>
            <person name="Jeon C.O."/>
        </authorList>
    </citation>
    <scope>NUCLEOTIDE SEQUENCE [LARGE SCALE GENOMIC DNA]</scope>
    <source>
        <strain evidence="4 5">HR-BB</strain>
    </source>
</reference>